<accession>A0A2M7ASV2</accession>
<gene>
    <name evidence="1" type="ORF">COS78_00890</name>
</gene>
<evidence type="ECO:0000313" key="1">
    <source>
        <dbReference type="EMBL" id="PIU73706.1"/>
    </source>
</evidence>
<dbReference type="EMBL" id="PEWA01000012">
    <property type="protein sequence ID" value="PIU73706.1"/>
    <property type="molecule type" value="Genomic_DNA"/>
</dbReference>
<comment type="caution">
    <text evidence="1">The sequence shown here is derived from an EMBL/GenBank/DDBJ whole genome shotgun (WGS) entry which is preliminary data.</text>
</comment>
<sequence length="229" mass="27536">MPPKAPYQKKLGKRGHIHIWQVDGNLIRSTFDPEFTNFGQHFHFHYIPEYELWLDQKLVIDERRFFIDHLLTEWKLMKQGNPYETAIVAADIKEKTERYCSQKIKKLTEKIENFDINKLHLKLLGDIKTKLSVWSIDGCLVRTLFFIDFTEGGHHYIYDFIPENEVWIDNDLLSEEIPFVLLHELHERKLMKKLGWKYHRAHRHASQLEWLCRQGKKIVTVELKKLGWK</sequence>
<evidence type="ECO:0000313" key="2">
    <source>
        <dbReference type="Proteomes" id="UP000231407"/>
    </source>
</evidence>
<name>A0A2M7ASV2_9BACT</name>
<reference evidence="2" key="1">
    <citation type="submission" date="2017-09" db="EMBL/GenBank/DDBJ databases">
        <title>Depth-based differentiation of microbial function through sediment-hosted aquifers and enrichment of novel symbionts in the deep terrestrial subsurface.</title>
        <authorList>
            <person name="Probst A.J."/>
            <person name="Ladd B."/>
            <person name="Jarett J.K."/>
            <person name="Geller-Mcgrath D.E."/>
            <person name="Sieber C.M.K."/>
            <person name="Emerson J.B."/>
            <person name="Anantharaman K."/>
            <person name="Thomas B.C."/>
            <person name="Malmstrom R."/>
            <person name="Stieglmeier M."/>
            <person name="Klingl A."/>
            <person name="Woyke T."/>
            <person name="Ryan C.M."/>
            <person name="Banfield J.F."/>
        </authorList>
    </citation>
    <scope>NUCLEOTIDE SEQUENCE [LARGE SCALE GENOMIC DNA]</scope>
</reference>
<organism evidence="1 2">
    <name type="scientific">Candidatus Shapirobacteria bacterium CG06_land_8_20_14_3_00_40_12</name>
    <dbReference type="NCBI Taxonomy" id="1974881"/>
    <lineage>
        <taxon>Bacteria</taxon>
        <taxon>Candidatus Shapironibacteriota</taxon>
    </lineage>
</organism>
<proteinExistence type="predicted"/>
<protein>
    <submittedName>
        <fullName evidence="1">Uncharacterized protein</fullName>
    </submittedName>
</protein>
<dbReference type="AlphaFoldDB" id="A0A2M7ASV2"/>
<dbReference type="Proteomes" id="UP000231407">
    <property type="component" value="Unassembled WGS sequence"/>
</dbReference>